<dbReference type="Proteomes" id="UP001642484">
    <property type="component" value="Unassembled WGS sequence"/>
</dbReference>
<gene>
    <name evidence="1" type="ORF">CCMP2556_LOCUS6978</name>
</gene>
<name>A0ABP0IJC6_9DINO</name>
<accession>A0ABP0IJC6</accession>
<comment type="caution">
    <text evidence="1">The sequence shown here is derived from an EMBL/GenBank/DDBJ whole genome shotgun (WGS) entry which is preliminary data.</text>
</comment>
<dbReference type="EMBL" id="CAXAMN010003069">
    <property type="protein sequence ID" value="CAK9002704.1"/>
    <property type="molecule type" value="Genomic_DNA"/>
</dbReference>
<reference evidence="1 2" key="1">
    <citation type="submission" date="2024-02" db="EMBL/GenBank/DDBJ databases">
        <authorList>
            <person name="Chen Y."/>
            <person name="Shah S."/>
            <person name="Dougan E. K."/>
            <person name="Thang M."/>
            <person name="Chan C."/>
        </authorList>
    </citation>
    <scope>NUCLEOTIDE SEQUENCE [LARGE SCALE GENOMIC DNA]</scope>
</reference>
<protein>
    <submittedName>
        <fullName evidence="1">Uncharacterized protein</fullName>
    </submittedName>
</protein>
<proteinExistence type="predicted"/>
<evidence type="ECO:0000313" key="1">
    <source>
        <dbReference type="EMBL" id="CAK9002704.1"/>
    </source>
</evidence>
<keyword evidence="2" id="KW-1185">Reference proteome</keyword>
<organism evidence="1 2">
    <name type="scientific">Durusdinium trenchii</name>
    <dbReference type="NCBI Taxonomy" id="1381693"/>
    <lineage>
        <taxon>Eukaryota</taxon>
        <taxon>Sar</taxon>
        <taxon>Alveolata</taxon>
        <taxon>Dinophyceae</taxon>
        <taxon>Suessiales</taxon>
        <taxon>Symbiodiniaceae</taxon>
        <taxon>Durusdinium</taxon>
    </lineage>
</organism>
<evidence type="ECO:0000313" key="2">
    <source>
        <dbReference type="Proteomes" id="UP001642484"/>
    </source>
</evidence>
<sequence>MRIMQKEVDQVRMRLTLHRTCLPIVISAISIIESRSGMDPQEGQATRHQAADLQVLSNPGWADAFGQQWPFHLQCPGPKSSRSTGGGCKTSFRSFLRSWQTLEMASR</sequence>